<dbReference type="EMBL" id="JAALHA020000030">
    <property type="protein sequence ID" value="MDR9900087.1"/>
    <property type="molecule type" value="Genomic_DNA"/>
</dbReference>
<sequence length="349" mass="40134">MDLDEESALKFINELLEKETQRVLNNLETVIFKGCWSKKTLEDIAKAEGYAPQSIRDAATKLYEKLTQILKIKINKKNFISSIEHKYKNNNFSVKETQEPSTNNSVTPRVQNKINNNPFVPLSGKVDDEKLFFPRPRELNNIFEYLNNGSNVALIGEEGVGKSSFLWAIGHQSAHQLHQPRQLGFLDLNEISDNEDEFYEALCHKIGIPDSRRNHLNRNLKDKRILLTIDNVGKLAWQGFTRQVRDWLRSQADGMNAPLRLVLAASSRLEDLFQDSQDTSPLAGICQTENVVLWSEETIKSFINSRLQSTNVKFDELDIRKLIESSHGHPKTLMKLCNETYKEYSQRLK</sequence>
<evidence type="ECO:0000313" key="3">
    <source>
        <dbReference type="EMBL" id="MDR9900087.1"/>
    </source>
</evidence>
<reference evidence="4" key="1">
    <citation type="journal article" date="2021" name="Science">
        <title>Hunting the eagle killer: A cyanobacterial neurotoxin causes vacuolar myelinopathy.</title>
        <authorList>
            <person name="Breinlinger S."/>
            <person name="Phillips T.J."/>
            <person name="Haram B.N."/>
            <person name="Mares J."/>
            <person name="Martinez Yerena J.A."/>
            <person name="Hrouzek P."/>
            <person name="Sobotka R."/>
            <person name="Henderson W.M."/>
            <person name="Schmieder P."/>
            <person name="Williams S.M."/>
            <person name="Lauderdale J.D."/>
            <person name="Wilde H.D."/>
            <person name="Gerrin W."/>
            <person name="Kust A."/>
            <person name="Washington J.W."/>
            <person name="Wagner C."/>
            <person name="Geier B."/>
            <person name="Liebeke M."/>
            <person name="Enke H."/>
            <person name="Niedermeyer T.H.J."/>
            <person name="Wilde S.B."/>
        </authorList>
    </citation>
    <scope>NUCLEOTIDE SEQUENCE [LARGE SCALE GENOMIC DNA]</scope>
    <source>
        <strain evidence="4">Thurmond2011</strain>
    </source>
</reference>
<dbReference type="GO" id="GO:0005524">
    <property type="term" value="F:ATP binding"/>
    <property type="evidence" value="ECO:0007669"/>
    <property type="project" value="UniProtKB-KW"/>
</dbReference>
<dbReference type="Pfam" id="PF20703">
    <property type="entry name" value="nSTAND1"/>
    <property type="match status" value="1"/>
</dbReference>
<dbReference type="PANTHER" id="PTHR34301">
    <property type="entry name" value="DNA-BINDING PROTEIN-RELATED"/>
    <property type="match status" value="1"/>
</dbReference>
<proteinExistence type="predicted"/>
<name>A0AAP5IGR6_9CYAN</name>
<dbReference type="Pfam" id="PF26355">
    <property type="entry name" value="HTH_VMAP-M9"/>
    <property type="match status" value="1"/>
</dbReference>
<dbReference type="InterPro" id="IPR058651">
    <property type="entry name" value="HTH_VMAP-M9"/>
</dbReference>
<dbReference type="Proteomes" id="UP000667802">
    <property type="component" value="Unassembled WGS sequence"/>
</dbReference>
<feature type="domain" description="vWA-MoxR associated protein N-terminal HTH" evidence="2">
    <location>
        <begin position="5"/>
        <end position="85"/>
    </location>
</feature>
<comment type="caution">
    <text evidence="3">The sequence shown here is derived from an EMBL/GenBank/DDBJ whole genome shotgun (WGS) entry which is preliminary data.</text>
</comment>
<dbReference type="RefSeq" id="WP_208342654.1">
    <property type="nucleotide sequence ID" value="NZ_CAWQFN010000175.1"/>
</dbReference>
<dbReference type="PANTHER" id="PTHR34301:SF8">
    <property type="entry name" value="ATPASE DOMAIN-CONTAINING PROTEIN"/>
    <property type="match status" value="1"/>
</dbReference>
<accession>A0AAP5IGR6</accession>
<protein>
    <submittedName>
        <fullName evidence="3">ATP-binding protein</fullName>
    </submittedName>
</protein>
<evidence type="ECO:0000313" key="4">
    <source>
        <dbReference type="Proteomes" id="UP000667802"/>
    </source>
</evidence>
<evidence type="ECO:0000259" key="2">
    <source>
        <dbReference type="Pfam" id="PF26355"/>
    </source>
</evidence>
<dbReference type="InterPro" id="IPR027417">
    <property type="entry name" value="P-loop_NTPase"/>
</dbReference>
<keyword evidence="3" id="KW-0547">Nucleotide-binding</keyword>
<gene>
    <name evidence="3" type="ORF">G7B40_036875</name>
</gene>
<organism evidence="3 4">
    <name type="scientific">Aetokthonos hydrillicola Thurmond2011</name>
    <dbReference type="NCBI Taxonomy" id="2712845"/>
    <lineage>
        <taxon>Bacteria</taxon>
        <taxon>Bacillati</taxon>
        <taxon>Cyanobacteriota</taxon>
        <taxon>Cyanophyceae</taxon>
        <taxon>Nostocales</taxon>
        <taxon>Hapalosiphonaceae</taxon>
        <taxon>Aetokthonos</taxon>
    </lineage>
</organism>
<dbReference type="Gene3D" id="3.40.50.300">
    <property type="entry name" value="P-loop containing nucleotide triphosphate hydrolases"/>
    <property type="match status" value="1"/>
</dbReference>
<dbReference type="SUPFAM" id="SSF52540">
    <property type="entry name" value="P-loop containing nucleoside triphosphate hydrolases"/>
    <property type="match status" value="1"/>
</dbReference>
<evidence type="ECO:0000259" key="1">
    <source>
        <dbReference type="Pfam" id="PF20703"/>
    </source>
</evidence>
<dbReference type="AlphaFoldDB" id="A0AAP5IGR6"/>
<feature type="domain" description="Novel STAND NTPase 1" evidence="1">
    <location>
        <begin position="126"/>
        <end position="333"/>
    </location>
</feature>
<dbReference type="InterPro" id="IPR049052">
    <property type="entry name" value="nSTAND1"/>
</dbReference>
<keyword evidence="3" id="KW-0067">ATP-binding</keyword>
<keyword evidence="4" id="KW-1185">Reference proteome</keyword>